<comment type="caution">
    <text evidence="2">The sequence shown here is derived from an EMBL/GenBank/DDBJ whole genome shotgun (WGS) entry which is preliminary data.</text>
</comment>
<organism evidence="2 3">
    <name type="scientific">Orlajensenia flava</name>
    <dbReference type="NCBI Taxonomy" id="2565934"/>
    <lineage>
        <taxon>Bacteria</taxon>
        <taxon>Bacillati</taxon>
        <taxon>Actinomycetota</taxon>
        <taxon>Actinomycetes</taxon>
        <taxon>Micrococcales</taxon>
        <taxon>Microbacteriaceae</taxon>
        <taxon>Orlajensenia</taxon>
    </lineage>
</organism>
<dbReference type="AlphaFoldDB" id="A0A4S4FWI2"/>
<feature type="transmembrane region" description="Helical" evidence="1">
    <location>
        <begin position="56"/>
        <end position="80"/>
    </location>
</feature>
<name>A0A4S4FWI2_9MICO</name>
<evidence type="ECO:0000256" key="1">
    <source>
        <dbReference type="SAM" id="Phobius"/>
    </source>
</evidence>
<keyword evidence="1" id="KW-1133">Transmembrane helix</keyword>
<protein>
    <submittedName>
        <fullName evidence="2">Uncharacterized protein</fullName>
    </submittedName>
</protein>
<keyword evidence="1" id="KW-0472">Membrane</keyword>
<keyword evidence="3" id="KW-1185">Reference proteome</keyword>
<accession>A0A4S4FWI2</accession>
<proteinExistence type="predicted"/>
<dbReference type="EMBL" id="SSSN01000003">
    <property type="protein sequence ID" value="THG34914.1"/>
    <property type="molecule type" value="Genomic_DNA"/>
</dbReference>
<dbReference type="RefSeq" id="WP_136421818.1">
    <property type="nucleotide sequence ID" value="NZ_SSSN01000003.1"/>
</dbReference>
<feature type="transmembrane region" description="Helical" evidence="1">
    <location>
        <begin position="17"/>
        <end position="36"/>
    </location>
</feature>
<dbReference type="OrthoDB" id="5116782at2"/>
<gene>
    <name evidence="2" type="ORF">E6C70_02175</name>
</gene>
<feature type="transmembrane region" description="Helical" evidence="1">
    <location>
        <begin position="92"/>
        <end position="113"/>
    </location>
</feature>
<evidence type="ECO:0000313" key="2">
    <source>
        <dbReference type="EMBL" id="THG34914.1"/>
    </source>
</evidence>
<evidence type="ECO:0000313" key="3">
    <source>
        <dbReference type="Proteomes" id="UP000307380"/>
    </source>
</evidence>
<keyword evidence="1" id="KW-0812">Transmembrane</keyword>
<reference evidence="2 3" key="1">
    <citation type="submission" date="2019-04" db="EMBL/GenBank/DDBJ databases">
        <authorList>
            <person name="Jiang L."/>
        </authorList>
    </citation>
    <scope>NUCLEOTIDE SEQUENCE [LARGE SCALE GENOMIC DNA]</scope>
    <source>
        <strain evidence="2 3">YIM 131861</strain>
    </source>
</reference>
<sequence>MSAAAESETTRRSRTPAWLSVTLAIVFGLLFAYDAWEAVGNLVGMSQLAGQLETTLSAPGWIVLLLGIVLPVALFTAAYLLGRRRGVLQQVVGYVVGLGVSAILTLDILALFGPGSLIA</sequence>
<dbReference type="Proteomes" id="UP000307380">
    <property type="component" value="Unassembled WGS sequence"/>
</dbReference>